<protein>
    <recommendedName>
        <fullName evidence="3">2-oxo-4-hydroxy-4-carboxy-5-ureidoimidazoline decarboxylase</fullName>
        <ecNumber evidence="3">4.1.1.97</ecNumber>
    </recommendedName>
</protein>
<dbReference type="AlphaFoldDB" id="A0AA46TJC0"/>
<dbReference type="PANTHER" id="PTHR43466:SF1">
    <property type="entry name" value="2-OXO-4-HYDROXY-4-CARBOXY-5-UREIDOIMIDAZOLINE DECARBOXYLASE-RELATED"/>
    <property type="match status" value="1"/>
</dbReference>
<evidence type="ECO:0000313" key="9">
    <source>
        <dbReference type="Proteomes" id="UP001164390"/>
    </source>
</evidence>
<dbReference type="KEGG" id="sgrg:L0C25_00185"/>
<keyword evidence="5" id="KW-0210">Decarboxylase</keyword>
<evidence type="ECO:0000256" key="6">
    <source>
        <dbReference type="ARBA" id="ARBA00023239"/>
    </source>
</evidence>
<comment type="pathway">
    <text evidence="2">Purine metabolism; urate degradation; (S)-allantoin from urate: step 3/3.</text>
</comment>
<proteinExistence type="predicted"/>
<evidence type="ECO:0000313" key="8">
    <source>
        <dbReference type="EMBL" id="UYM05543.1"/>
    </source>
</evidence>
<evidence type="ECO:0000256" key="4">
    <source>
        <dbReference type="ARBA" id="ARBA00022631"/>
    </source>
</evidence>
<dbReference type="EMBL" id="CP094970">
    <property type="protein sequence ID" value="UYM05543.1"/>
    <property type="molecule type" value="Genomic_DNA"/>
</dbReference>
<dbReference type="EC" id="4.1.1.97" evidence="3"/>
<dbReference type="SUPFAM" id="SSF158694">
    <property type="entry name" value="UraD-Like"/>
    <property type="match status" value="1"/>
</dbReference>
<evidence type="ECO:0000256" key="2">
    <source>
        <dbReference type="ARBA" id="ARBA00004754"/>
    </source>
</evidence>
<dbReference type="GO" id="GO:0006144">
    <property type="term" value="P:purine nucleobase metabolic process"/>
    <property type="evidence" value="ECO:0007669"/>
    <property type="project" value="UniProtKB-KW"/>
</dbReference>
<gene>
    <name evidence="8" type="primary">uraD</name>
    <name evidence="8" type="ORF">L0C25_00185</name>
</gene>
<dbReference type="Pfam" id="PF09349">
    <property type="entry name" value="OHCU_decarbox"/>
    <property type="match status" value="1"/>
</dbReference>
<feature type="domain" description="Oxo-4-hydroxy-4-carboxy-5-ureidoimidazoline decarboxylase" evidence="7">
    <location>
        <begin position="12"/>
        <end position="162"/>
    </location>
</feature>
<keyword evidence="4" id="KW-0659">Purine metabolism</keyword>
<dbReference type="InterPro" id="IPR017595">
    <property type="entry name" value="OHCU_decarboxylase-2"/>
</dbReference>
<keyword evidence="9" id="KW-1185">Reference proteome</keyword>
<evidence type="ECO:0000256" key="3">
    <source>
        <dbReference type="ARBA" id="ARBA00012257"/>
    </source>
</evidence>
<dbReference type="PANTHER" id="PTHR43466">
    <property type="entry name" value="2-OXO-4-HYDROXY-4-CARBOXY-5-UREIDOIMIDAZOLINE DECARBOXYLASE-RELATED"/>
    <property type="match status" value="1"/>
</dbReference>
<dbReference type="Gene3D" id="1.10.3330.10">
    <property type="entry name" value="Oxo-4-hydroxy-4-carboxy-5-ureidoimidazoline decarboxylase"/>
    <property type="match status" value="1"/>
</dbReference>
<dbReference type="InterPro" id="IPR036778">
    <property type="entry name" value="OHCU_decarboxylase_sf"/>
</dbReference>
<dbReference type="RefSeq" id="WP_271634358.1">
    <property type="nucleotide sequence ID" value="NZ_CP094970.1"/>
</dbReference>
<dbReference type="NCBIfam" id="NF010372">
    <property type="entry name" value="PRK13798.1"/>
    <property type="match status" value="1"/>
</dbReference>
<reference evidence="8" key="1">
    <citation type="submission" date="2022-01" db="EMBL/GenBank/DDBJ databases">
        <title>Nocardioidaceae gen. sp. A5X3R13.</title>
        <authorList>
            <person name="Lopez Marin M.A."/>
            <person name="Uhlik O."/>
        </authorList>
    </citation>
    <scope>NUCLEOTIDE SEQUENCE</scope>
    <source>
        <strain evidence="8">A5X3R13</strain>
    </source>
</reference>
<dbReference type="GO" id="GO:0051997">
    <property type="term" value="F:2-oxo-4-hydroxy-4-carboxy-5-ureidoimidazoline decarboxylase activity"/>
    <property type="evidence" value="ECO:0007669"/>
    <property type="project" value="UniProtKB-EC"/>
</dbReference>
<comment type="catalytic activity">
    <reaction evidence="1">
        <text>5-hydroxy-2-oxo-4-ureido-2,5-dihydro-1H-imidazole-5-carboxylate + H(+) = (S)-allantoin + CO2</text>
        <dbReference type="Rhea" id="RHEA:26301"/>
        <dbReference type="ChEBI" id="CHEBI:15378"/>
        <dbReference type="ChEBI" id="CHEBI:15678"/>
        <dbReference type="ChEBI" id="CHEBI:16526"/>
        <dbReference type="ChEBI" id="CHEBI:58639"/>
        <dbReference type="EC" id="4.1.1.97"/>
    </reaction>
</comment>
<dbReference type="GO" id="GO:0019628">
    <property type="term" value="P:urate catabolic process"/>
    <property type="evidence" value="ECO:0007669"/>
    <property type="project" value="TreeGrafter"/>
</dbReference>
<name>A0AA46TJC0_9ACTN</name>
<dbReference type="NCBIfam" id="TIGR03180">
    <property type="entry name" value="UraD_2"/>
    <property type="match status" value="1"/>
</dbReference>
<accession>A0AA46TJC0</accession>
<sequence length="167" mass="17683">MPADGLSLDQFNALPAADARLAANGVCASAAWAEDVIAHRPYADVAAVLARSDDAVFALDDIELGAALAGHPRIGDRPTGAHAAWSRREQASMSNADADVAERIRAGNLAYEERFGHVYLVCASGRSPEELLSILESRLDNAPAEERAVVLSELAAINRLRLGRLVA</sequence>
<organism evidence="8 9">
    <name type="scientific">Solicola gregarius</name>
    <dbReference type="NCBI Taxonomy" id="2908642"/>
    <lineage>
        <taxon>Bacteria</taxon>
        <taxon>Bacillati</taxon>
        <taxon>Actinomycetota</taxon>
        <taxon>Actinomycetes</taxon>
        <taxon>Propionibacteriales</taxon>
        <taxon>Nocardioidaceae</taxon>
        <taxon>Solicola</taxon>
    </lineage>
</organism>
<dbReference type="Proteomes" id="UP001164390">
    <property type="component" value="Chromosome"/>
</dbReference>
<dbReference type="InterPro" id="IPR018020">
    <property type="entry name" value="OHCU_decarboxylase"/>
</dbReference>
<evidence type="ECO:0000256" key="1">
    <source>
        <dbReference type="ARBA" id="ARBA00001163"/>
    </source>
</evidence>
<evidence type="ECO:0000256" key="5">
    <source>
        <dbReference type="ARBA" id="ARBA00022793"/>
    </source>
</evidence>
<keyword evidence="6 8" id="KW-0456">Lyase</keyword>
<evidence type="ECO:0000259" key="7">
    <source>
        <dbReference type="Pfam" id="PF09349"/>
    </source>
</evidence>